<dbReference type="RefSeq" id="XP_069146176.1">
    <property type="nucleotide sequence ID" value="XM_069290075.1"/>
</dbReference>
<dbReference type="GO" id="GO:0005506">
    <property type="term" value="F:iron ion binding"/>
    <property type="evidence" value="ECO:0007669"/>
    <property type="project" value="InterPro"/>
</dbReference>
<evidence type="ECO:0000313" key="7">
    <source>
        <dbReference type="EnsemblPlants" id="Solyc10g080813.1.1.1"/>
    </source>
</evidence>
<dbReference type="SUPFAM" id="SSF48264">
    <property type="entry name" value="Cytochrome P450"/>
    <property type="match status" value="1"/>
</dbReference>
<keyword evidence="6" id="KW-0812">Transmembrane</keyword>
<gene>
    <name evidence="7" type="primary">LOC109121216</name>
</gene>
<comment type="similarity">
    <text evidence="2">Belongs to the cytochrome P450 family.</text>
</comment>
<dbReference type="InterPro" id="IPR001128">
    <property type="entry name" value="Cyt_P450"/>
</dbReference>
<organism evidence="7">
    <name type="scientific">Solanum lycopersicum</name>
    <name type="common">Tomato</name>
    <name type="synonym">Lycopersicon esculentum</name>
    <dbReference type="NCBI Taxonomy" id="4081"/>
    <lineage>
        <taxon>Eukaryota</taxon>
        <taxon>Viridiplantae</taxon>
        <taxon>Streptophyta</taxon>
        <taxon>Embryophyta</taxon>
        <taxon>Tracheophyta</taxon>
        <taxon>Spermatophyta</taxon>
        <taxon>Magnoliopsida</taxon>
        <taxon>eudicotyledons</taxon>
        <taxon>Gunneridae</taxon>
        <taxon>Pentapetalae</taxon>
        <taxon>asterids</taxon>
        <taxon>lamiids</taxon>
        <taxon>Solanales</taxon>
        <taxon>Solanaceae</taxon>
        <taxon>Solanoideae</taxon>
        <taxon>Solaneae</taxon>
        <taxon>Solanum</taxon>
        <taxon>Solanum subgen. Lycopersicon</taxon>
    </lineage>
</organism>
<dbReference type="GO" id="GO:0016705">
    <property type="term" value="F:oxidoreductase activity, acting on paired donors, with incorporation or reduction of molecular oxygen"/>
    <property type="evidence" value="ECO:0007669"/>
    <property type="project" value="InterPro"/>
</dbReference>
<dbReference type="Gene3D" id="1.10.630.10">
    <property type="entry name" value="Cytochrome P450"/>
    <property type="match status" value="1"/>
</dbReference>
<dbReference type="InterPro" id="IPR036396">
    <property type="entry name" value="Cyt_P450_sf"/>
</dbReference>
<name>A0A3Q7IL85_SOLLC</name>
<comment type="cofactor">
    <cofactor evidence="1">
        <name>heme</name>
        <dbReference type="ChEBI" id="CHEBI:30413"/>
    </cofactor>
</comment>
<dbReference type="Pfam" id="PF00067">
    <property type="entry name" value="p450"/>
    <property type="match status" value="1"/>
</dbReference>
<dbReference type="KEGG" id="sly:109121216"/>
<evidence type="ECO:0000256" key="3">
    <source>
        <dbReference type="ARBA" id="ARBA00022723"/>
    </source>
</evidence>
<dbReference type="EnsemblPlants" id="Solyc10g080813.1.1">
    <property type="protein sequence ID" value="Solyc10g080813.1.1.1"/>
    <property type="gene ID" value="Solyc10g080813.1"/>
</dbReference>
<dbReference type="Gramene" id="Solyc10g080813.1.1">
    <property type="protein sequence ID" value="Solyc10g080813.1.1.1"/>
    <property type="gene ID" value="Solyc10g080813.1"/>
</dbReference>
<keyword evidence="8" id="KW-1185">Reference proteome</keyword>
<evidence type="ECO:0000256" key="1">
    <source>
        <dbReference type="ARBA" id="ARBA00001971"/>
    </source>
</evidence>
<dbReference type="Proteomes" id="UP000004994">
    <property type="component" value="Chromosome 10"/>
</dbReference>
<keyword evidence="4" id="KW-0560">Oxidoreductase</keyword>
<dbReference type="InParanoid" id="A0A3Q7IL85"/>
<protein>
    <recommendedName>
        <fullName evidence="9">Cytochrome P450</fullName>
    </recommendedName>
</protein>
<reference evidence="7" key="2">
    <citation type="submission" date="2019-01" db="UniProtKB">
        <authorList>
            <consortium name="EnsemblPlants"/>
        </authorList>
    </citation>
    <scope>IDENTIFICATION</scope>
    <source>
        <strain evidence="7">cv. Heinz 1706</strain>
    </source>
</reference>
<evidence type="ECO:0000256" key="4">
    <source>
        <dbReference type="ARBA" id="ARBA00023002"/>
    </source>
</evidence>
<evidence type="ECO:0000256" key="2">
    <source>
        <dbReference type="ARBA" id="ARBA00010617"/>
    </source>
</evidence>
<evidence type="ECO:0000256" key="6">
    <source>
        <dbReference type="SAM" id="Phobius"/>
    </source>
</evidence>
<dbReference type="OMA" id="VLYPCIS"/>
<dbReference type="GO" id="GO:0020037">
    <property type="term" value="F:heme binding"/>
    <property type="evidence" value="ECO:0007669"/>
    <property type="project" value="InterPro"/>
</dbReference>
<dbReference type="GeneID" id="109121216"/>
<dbReference type="GO" id="GO:0004497">
    <property type="term" value="F:monooxygenase activity"/>
    <property type="evidence" value="ECO:0007669"/>
    <property type="project" value="InterPro"/>
</dbReference>
<feature type="transmembrane region" description="Helical" evidence="6">
    <location>
        <begin position="50"/>
        <end position="70"/>
    </location>
</feature>
<keyword evidence="6" id="KW-0472">Membrane</keyword>
<proteinExistence type="inferred from homology"/>
<evidence type="ECO:0000256" key="5">
    <source>
        <dbReference type="ARBA" id="ARBA00023004"/>
    </source>
</evidence>
<sequence length="176" mass="21008">MDVLYPCISRKQEELMHTSRAKDEEFIFLNAYIRMYNQWKDGDLGTLQTFLRDTFLSLLFALTWFFWLLAKNPLVEKRIREEIQQQLNLKVDENLNFFSVQETRKLVYLHGALCETLRLFPSVAIEHKLPHDFDILPSAHHVSPNTRVVLSLYTMGRMESIWGEDRLEFKPERWIS</sequence>
<accession>A0A3Q7IL85</accession>
<dbReference type="PANTHER" id="PTHR24296">
    <property type="entry name" value="CYTOCHROME P450"/>
    <property type="match status" value="1"/>
</dbReference>
<evidence type="ECO:0008006" key="9">
    <source>
        <dbReference type="Google" id="ProtNLM"/>
    </source>
</evidence>
<reference evidence="7" key="1">
    <citation type="journal article" date="2012" name="Nature">
        <title>The tomato genome sequence provides insights into fleshy fruit evolution.</title>
        <authorList>
            <consortium name="Tomato Genome Consortium"/>
        </authorList>
    </citation>
    <scope>NUCLEOTIDE SEQUENCE [LARGE SCALE GENOMIC DNA]</scope>
    <source>
        <strain evidence="7">cv. Heinz 1706</strain>
    </source>
</reference>
<keyword evidence="3" id="KW-0479">Metal-binding</keyword>
<evidence type="ECO:0000313" key="8">
    <source>
        <dbReference type="Proteomes" id="UP000004994"/>
    </source>
</evidence>
<keyword evidence="5" id="KW-0408">Iron</keyword>
<keyword evidence="6" id="KW-1133">Transmembrane helix</keyword>
<dbReference type="AlphaFoldDB" id="A0A3Q7IL85"/>